<sequence length="400" mass="45249">MADQNSFVKKRKVFYVPGYDPMLPRRYRERYRSEGAAQAEISGYELAIKGRTGGRDNYGWSVNAQIDGHETETQIDFLLWSDIVENQMKTSVFASFITLLKTHWIYIGSGAVWQLFRMPNMPMIAALYPSIALILQIIIAALIVWGGAAMLGWIGALVGIALAWGFLHWIKRYDNKTYVNYLLTDYAFASYKAGEYSPDMSARMAEFSNTIHAAMTEDVDEVLIVGHSCGAHLSVTILADVLRKGMPDNAPKLAFLSLGQVTPMVSFLPNAWRLRRDLNFLSNRDDITWVDVTAPGDGACHALCDPVKVSGVAPADARWPLVISASFSQSLKPETFKKLRYQFFRMHFQYLCAFDQPKDYDYFQITAGPLTLRDRYHGRNPSPSRIEKPYAKYRSMEPSV</sequence>
<keyword evidence="1" id="KW-0472">Membrane</keyword>
<evidence type="ECO:0000256" key="1">
    <source>
        <dbReference type="SAM" id="Phobius"/>
    </source>
</evidence>
<dbReference type="RefSeq" id="WP_189638556.1">
    <property type="nucleotide sequence ID" value="NZ_BMZF01000001.1"/>
</dbReference>
<evidence type="ECO:0000313" key="3">
    <source>
        <dbReference type="Proteomes" id="UP000634455"/>
    </source>
</evidence>
<gene>
    <name evidence="2" type="ORF">GCM10008927_00240</name>
</gene>
<reference evidence="3" key="1">
    <citation type="journal article" date="2019" name="Int. J. Syst. Evol. Microbiol.">
        <title>The Global Catalogue of Microorganisms (GCM) 10K type strain sequencing project: providing services to taxonomists for standard genome sequencing and annotation.</title>
        <authorList>
            <consortium name="The Broad Institute Genomics Platform"/>
            <consortium name="The Broad Institute Genome Sequencing Center for Infectious Disease"/>
            <person name="Wu L."/>
            <person name="Ma J."/>
        </authorList>
    </citation>
    <scope>NUCLEOTIDE SEQUENCE [LARGE SCALE GENOMIC DNA]</scope>
    <source>
        <strain evidence="3">KCTC 32465</strain>
    </source>
</reference>
<dbReference type="InterPro" id="IPR029058">
    <property type="entry name" value="AB_hydrolase_fold"/>
</dbReference>
<organism evidence="2 3">
    <name type="scientific">Paramylibacter ulvae</name>
    <dbReference type="NCBI Taxonomy" id="1651968"/>
    <lineage>
        <taxon>Bacteria</taxon>
        <taxon>Pseudomonadati</taxon>
        <taxon>Pseudomonadota</taxon>
        <taxon>Alphaproteobacteria</taxon>
        <taxon>Rhodobacterales</taxon>
        <taxon>Paracoccaceae</taxon>
        <taxon>Paramylibacter</taxon>
    </lineage>
</organism>
<feature type="transmembrane region" description="Helical" evidence="1">
    <location>
        <begin position="92"/>
        <end position="113"/>
    </location>
</feature>
<dbReference type="EMBL" id="BMZF01000001">
    <property type="protein sequence ID" value="GHA40114.1"/>
    <property type="molecule type" value="Genomic_DNA"/>
</dbReference>
<evidence type="ECO:0000313" key="2">
    <source>
        <dbReference type="EMBL" id="GHA40114.1"/>
    </source>
</evidence>
<feature type="transmembrane region" description="Helical" evidence="1">
    <location>
        <begin position="151"/>
        <end position="170"/>
    </location>
</feature>
<keyword evidence="1" id="KW-1133">Transmembrane helix</keyword>
<name>A0ABQ3CTJ3_9RHOB</name>
<dbReference type="SUPFAM" id="SSF53474">
    <property type="entry name" value="alpha/beta-Hydrolases"/>
    <property type="match status" value="1"/>
</dbReference>
<comment type="caution">
    <text evidence="2">The sequence shown here is derived from an EMBL/GenBank/DDBJ whole genome shotgun (WGS) entry which is preliminary data.</text>
</comment>
<keyword evidence="3" id="KW-1185">Reference proteome</keyword>
<accession>A0ABQ3CTJ3</accession>
<dbReference type="Proteomes" id="UP000634455">
    <property type="component" value="Unassembled WGS sequence"/>
</dbReference>
<feature type="transmembrane region" description="Helical" evidence="1">
    <location>
        <begin position="125"/>
        <end position="145"/>
    </location>
</feature>
<keyword evidence="1" id="KW-0812">Transmembrane</keyword>
<protein>
    <submittedName>
        <fullName evidence="2">Uncharacterized protein</fullName>
    </submittedName>
</protein>
<proteinExistence type="predicted"/>